<dbReference type="AlphaFoldDB" id="A0A3B0MHU9"/>
<dbReference type="PANTHER" id="PTHR42811">
    <property type="entry name" value="SERINE ACETYLTRANSFERASE"/>
    <property type="match status" value="1"/>
</dbReference>
<proteinExistence type="inferred from homology"/>
<dbReference type="InterPro" id="IPR045304">
    <property type="entry name" value="LbH_SAT"/>
</dbReference>
<dbReference type="GO" id="GO:0009001">
    <property type="term" value="F:serine O-acetyltransferase activity"/>
    <property type="evidence" value="ECO:0007669"/>
    <property type="project" value="UniProtKB-EC"/>
</dbReference>
<dbReference type="CDD" id="cd03354">
    <property type="entry name" value="LbH_SAT"/>
    <property type="match status" value="1"/>
</dbReference>
<evidence type="ECO:0000256" key="3">
    <source>
        <dbReference type="ARBA" id="ARBA00022737"/>
    </source>
</evidence>
<keyword evidence="2 5" id="KW-0808">Transferase</keyword>
<keyword evidence="4 5" id="KW-0012">Acyltransferase</keyword>
<accession>A0A3B0MHU9</accession>
<dbReference type="Pfam" id="PF00132">
    <property type="entry name" value="Hexapep"/>
    <property type="match status" value="1"/>
</dbReference>
<dbReference type="InterPro" id="IPR001451">
    <property type="entry name" value="Hexapep"/>
</dbReference>
<dbReference type="Gene3D" id="2.160.10.10">
    <property type="entry name" value="Hexapeptide repeat proteins"/>
    <property type="match status" value="1"/>
</dbReference>
<evidence type="ECO:0000256" key="4">
    <source>
        <dbReference type="ARBA" id="ARBA00023315"/>
    </source>
</evidence>
<dbReference type="Proteomes" id="UP000272908">
    <property type="component" value="Unassembled WGS sequence"/>
</dbReference>
<evidence type="ECO:0000256" key="2">
    <source>
        <dbReference type="ARBA" id="ARBA00022679"/>
    </source>
</evidence>
<evidence type="ECO:0000313" key="5">
    <source>
        <dbReference type="EMBL" id="SUZ30707.1"/>
    </source>
</evidence>
<protein>
    <submittedName>
        <fullName evidence="5">Serine acetyltransferase</fullName>
        <ecNumber evidence="5">2.3.1.30</ecNumber>
    </submittedName>
</protein>
<dbReference type="InterPro" id="IPR011004">
    <property type="entry name" value="Trimer_LpxA-like_sf"/>
</dbReference>
<reference evidence="6" key="1">
    <citation type="submission" date="2018-08" db="EMBL/GenBank/DDBJ databases">
        <authorList>
            <person name="Rodrigo-Torres L."/>
            <person name="Arahal R. D."/>
            <person name="Lucena T."/>
        </authorList>
    </citation>
    <scope>NUCLEOTIDE SEQUENCE [LARGE SCALE GENOMIC DNA]</scope>
    <source>
        <strain evidence="6">CECT 7235</strain>
    </source>
</reference>
<dbReference type="EMBL" id="UIHC01000003">
    <property type="protein sequence ID" value="SUZ30707.1"/>
    <property type="molecule type" value="Genomic_DNA"/>
</dbReference>
<evidence type="ECO:0000256" key="1">
    <source>
        <dbReference type="ARBA" id="ARBA00007274"/>
    </source>
</evidence>
<comment type="similarity">
    <text evidence="1">Belongs to the transferase hexapeptide repeat family.</text>
</comment>
<gene>
    <name evidence="5" type="primary">cysE_1</name>
    <name evidence="5" type="ORF">ROE7235_00433</name>
</gene>
<dbReference type="EC" id="2.3.1.30" evidence="5"/>
<keyword evidence="3" id="KW-0677">Repeat</keyword>
<dbReference type="SUPFAM" id="SSF51161">
    <property type="entry name" value="Trimeric LpxA-like enzymes"/>
    <property type="match status" value="1"/>
</dbReference>
<keyword evidence="6" id="KW-1185">Reference proteome</keyword>
<dbReference type="InterPro" id="IPR018357">
    <property type="entry name" value="Hexapep_transf_CS"/>
</dbReference>
<dbReference type="PROSITE" id="PS00101">
    <property type="entry name" value="HEXAPEP_TRANSFERASES"/>
    <property type="match status" value="1"/>
</dbReference>
<sequence>MSLEEHKLMPKAVRAAPLSDGSTNMNPSGISFWELVAEDLKTHYSDILSQGFWCLFWHRFGNWRMSVRFKPARMVLTAIYRTMFRICQWFGGIELPYTVQVGRRVRLEHFGGMILVARTIGNDVVLRQNVTLGIPRDDDIAARPVLEDFVDVGAGAVLLGDIRIGRGAVIGANAVVTKDVPPYSVMVGLPAKCIRMRDPSEVEKASGAGTA</sequence>
<organism evidence="5 6">
    <name type="scientific">Roseinatronobacter ekhonensis</name>
    <dbReference type="NCBI Taxonomy" id="254356"/>
    <lineage>
        <taxon>Bacteria</taxon>
        <taxon>Pseudomonadati</taxon>
        <taxon>Pseudomonadota</taxon>
        <taxon>Alphaproteobacteria</taxon>
        <taxon>Rhodobacterales</taxon>
        <taxon>Paracoccaceae</taxon>
        <taxon>Roseinatronobacter</taxon>
    </lineage>
</organism>
<name>A0A3B0MHU9_9RHOB</name>
<evidence type="ECO:0000313" key="6">
    <source>
        <dbReference type="Proteomes" id="UP000272908"/>
    </source>
</evidence>